<comment type="subcellular location">
    <subcellularLocation>
        <location evidence="1">Membrane</location>
        <topology evidence="1">Multi-pass membrane protein</topology>
    </subcellularLocation>
</comment>
<evidence type="ECO:0000256" key="4">
    <source>
        <dbReference type="ARBA" id="ARBA00023136"/>
    </source>
</evidence>
<dbReference type="PANTHER" id="PTHR12428">
    <property type="entry name" value="OXA1"/>
    <property type="match status" value="1"/>
</dbReference>
<proteinExistence type="predicted"/>
<reference evidence="7" key="1">
    <citation type="submission" date="2022-11" db="UniProtKB">
        <authorList>
            <consortium name="WormBaseParasite"/>
        </authorList>
    </citation>
    <scope>IDENTIFICATION</scope>
</reference>
<keyword evidence="2 5" id="KW-0812">Transmembrane</keyword>
<dbReference type="GO" id="GO:0005743">
    <property type="term" value="C:mitochondrial inner membrane"/>
    <property type="evidence" value="ECO:0007669"/>
    <property type="project" value="TreeGrafter"/>
</dbReference>
<feature type="transmembrane region" description="Helical" evidence="5">
    <location>
        <begin position="230"/>
        <end position="251"/>
    </location>
</feature>
<protein>
    <submittedName>
        <fullName evidence="7">Uncharacterized protein</fullName>
    </submittedName>
</protein>
<dbReference type="InterPro" id="IPR001708">
    <property type="entry name" value="YidC/ALB3/OXA1/COX18"/>
</dbReference>
<evidence type="ECO:0000256" key="2">
    <source>
        <dbReference type="ARBA" id="ARBA00022692"/>
    </source>
</evidence>
<feature type="transmembrane region" description="Helical" evidence="5">
    <location>
        <begin position="201"/>
        <end position="218"/>
    </location>
</feature>
<evidence type="ECO:0000256" key="1">
    <source>
        <dbReference type="ARBA" id="ARBA00004141"/>
    </source>
</evidence>
<evidence type="ECO:0000313" key="6">
    <source>
        <dbReference type="Proteomes" id="UP000887569"/>
    </source>
</evidence>
<keyword evidence="6" id="KW-1185">Reference proteome</keyword>
<keyword evidence="3 5" id="KW-1133">Transmembrane helix</keyword>
<organism evidence="6 7">
    <name type="scientific">Parascaris univalens</name>
    <name type="common">Nematode worm</name>
    <dbReference type="NCBI Taxonomy" id="6257"/>
    <lineage>
        <taxon>Eukaryota</taxon>
        <taxon>Metazoa</taxon>
        <taxon>Ecdysozoa</taxon>
        <taxon>Nematoda</taxon>
        <taxon>Chromadorea</taxon>
        <taxon>Rhabditida</taxon>
        <taxon>Spirurina</taxon>
        <taxon>Ascaridomorpha</taxon>
        <taxon>Ascaridoidea</taxon>
        <taxon>Ascarididae</taxon>
        <taxon>Parascaris</taxon>
    </lineage>
</organism>
<name>A0A915BFD1_PARUN</name>
<dbReference type="PANTHER" id="PTHR12428:SF65">
    <property type="entry name" value="CYTOCHROME C OXIDASE ASSEMBLY PROTEIN COX18, MITOCHONDRIAL"/>
    <property type="match status" value="1"/>
</dbReference>
<evidence type="ECO:0000256" key="3">
    <source>
        <dbReference type="ARBA" id="ARBA00022989"/>
    </source>
</evidence>
<dbReference type="Proteomes" id="UP000887569">
    <property type="component" value="Unplaced"/>
</dbReference>
<dbReference type="WBParaSite" id="PgR037_g082_t01">
    <property type="protein sequence ID" value="PgR037_g082_t01"/>
    <property type="gene ID" value="PgR037_g082"/>
</dbReference>
<accession>A0A915BFD1</accession>
<evidence type="ECO:0000256" key="5">
    <source>
        <dbReference type="SAM" id="Phobius"/>
    </source>
</evidence>
<keyword evidence="4 5" id="KW-0472">Membrane</keyword>
<dbReference type="GO" id="GO:0032977">
    <property type="term" value="F:membrane insertase activity"/>
    <property type="evidence" value="ECO:0007669"/>
    <property type="project" value="InterPro"/>
</dbReference>
<sequence>MLSLGLVMGRSMPLCRIKSVRSIAQLPPAVAAVFEYAQYCNLTVGVQFAIEGIHSLGLPWASTVLVSGLALRILTSPTHILAEKLFARRIHAANFFNQEILKRLSAHYNVGIVPSSDGKRLQLDTTDEEVLRKSNEMVEEYTAKYLREHRLQASRIQNLKMFTIPVWIFSSFAIRNIITSDFHPNMAGALWFPNLLQPDPYFILPIAVGIFGFFNLWSQRRVYPIETNTFRIRSYDVLLAFFTLFAVNIMTDMPACIPLYWLMVSASGIVQSLMLRHPRVKVLLGIQRLPTDSYTPFRDLFQFRREKLA</sequence>
<dbReference type="GO" id="GO:0032979">
    <property type="term" value="P:protein insertion into mitochondrial inner membrane from matrix"/>
    <property type="evidence" value="ECO:0007669"/>
    <property type="project" value="TreeGrafter"/>
</dbReference>
<dbReference type="GO" id="GO:0033617">
    <property type="term" value="P:mitochondrial respiratory chain complex IV assembly"/>
    <property type="evidence" value="ECO:0007669"/>
    <property type="project" value="TreeGrafter"/>
</dbReference>
<evidence type="ECO:0000313" key="7">
    <source>
        <dbReference type="WBParaSite" id="PgR037_g082_t01"/>
    </source>
</evidence>
<dbReference type="AlphaFoldDB" id="A0A915BFD1"/>